<keyword evidence="7" id="KW-0819">tRNA processing</keyword>
<sequence length="123" mass="13672">MHLKTFRTAPPYPTSAACPAVHLPTTIMPPLPAEQATAVYTSPLPPPSDSKIFTYQLPEAISDTTRLGILKEVVEKLQADVNAYLTERMEEEKQAELAAGKKGQVREEEEEEENYGEEVVEED</sequence>
<dbReference type="OrthoDB" id="2288868at2759"/>
<evidence type="ECO:0000256" key="14">
    <source>
        <dbReference type="SAM" id="MobiDB-lite"/>
    </source>
</evidence>
<evidence type="ECO:0000256" key="12">
    <source>
        <dbReference type="ARBA" id="ARBA00023242"/>
    </source>
</evidence>
<keyword evidence="6" id="KW-0158">Chromosome</keyword>
<evidence type="ECO:0000256" key="10">
    <source>
        <dbReference type="ARBA" id="ARBA00023159"/>
    </source>
</evidence>
<dbReference type="GO" id="GO:0005634">
    <property type="term" value="C:nucleus"/>
    <property type="evidence" value="ECO:0007669"/>
    <property type="project" value="UniProtKB-SubCell"/>
</dbReference>
<dbReference type="Pfam" id="PF08738">
    <property type="entry name" value="Gon7"/>
    <property type="match status" value="1"/>
</dbReference>
<evidence type="ECO:0000256" key="1">
    <source>
        <dbReference type="ARBA" id="ARBA00004123"/>
    </source>
</evidence>
<dbReference type="InParanoid" id="A0A4S2N673"/>
<keyword evidence="9" id="KW-0805">Transcription regulation</keyword>
<comment type="similarity">
    <text evidence="3">Belongs to the GON7 family.</text>
</comment>
<keyword evidence="11" id="KW-0804">Transcription</keyword>
<evidence type="ECO:0000256" key="5">
    <source>
        <dbReference type="ARBA" id="ARBA00019746"/>
    </source>
</evidence>
<comment type="function">
    <text evidence="13">Component of the EKC/KEOPS complex that is required for the formation of a threonylcarbamoyl group on adenosine at position 37 (t(6)A37) in tRNAs that read codons beginning with adenine. The complex is probably involved in the transfer of the threonylcarbamoyl moiety of threonylcarbamoyl-AMP (TC-AMP) to the N6 group of A37. GON7 likely plays a supporting role to the catalytic subunit KAE1 in the complex. The EKC/KEOPS complex also promotes both telomere uncapping and telomere elongation. The complex is required for efficient recruitment of transcriptional coactivators.</text>
</comment>
<evidence type="ECO:0000256" key="3">
    <source>
        <dbReference type="ARBA" id="ARBA00008529"/>
    </source>
</evidence>
<evidence type="ECO:0000256" key="9">
    <source>
        <dbReference type="ARBA" id="ARBA00023015"/>
    </source>
</evidence>
<gene>
    <name evidence="15" type="ORF">EX30DRAFT_337286</name>
</gene>
<dbReference type="AlphaFoldDB" id="A0A4S2N673"/>
<dbReference type="GO" id="GO:0008033">
    <property type="term" value="P:tRNA processing"/>
    <property type="evidence" value="ECO:0007669"/>
    <property type="project" value="UniProtKB-KW"/>
</dbReference>
<keyword evidence="12" id="KW-0539">Nucleus</keyword>
<proteinExistence type="inferred from homology"/>
<evidence type="ECO:0000313" key="16">
    <source>
        <dbReference type="Proteomes" id="UP000298138"/>
    </source>
</evidence>
<evidence type="ECO:0000256" key="8">
    <source>
        <dbReference type="ARBA" id="ARBA00022895"/>
    </source>
</evidence>
<evidence type="ECO:0000256" key="13">
    <source>
        <dbReference type="ARBA" id="ARBA00025393"/>
    </source>
</evidence>
<evidence type="ECO:0000313" key="15">
    <source>
        <dbReference type="EMBL" id="TGZ84818.1"/>
    </source>
</evidence>
<evidence type="ECO:0000256" key="4">
    <source>
        <dbReference type="ARBA" id="ARBA00011534"/>
    </source>
</evidence>
<comment type="subunit">
    <text evidence="4">Component of the EKC/KEOPS complex composed of at least BUD32, CGI121, GON7, KAE1 and PCC1; the whole complex dimerizes.</text>
</comment>
<accession>A0A4S2N673</accession>
<dbReference type="InterPro" id="IPR014849">
    <property type="entry name" value="EKC/KEOPS_Gon7"/>
</dbReference>
<dbReference type="EMBL" id="ML220112">
    <property type="protein sequence ID" value="TGZ84818.1"/>
    <property type="molecule type" value="Genomic_DNA"/>
</dbReference>
<keyword evidence="10" id="KW-0010">Activator</keyword>
<name>A0A4S2N673_9PEZI</name>
<dbReference type="GO" id="GO:0000781">
    <property type="term" value="C:chromosome, telomeric region"/>
    <property type="evidence" value="ECO:0007669"/>
    <property type="project" value="UniProtKB-SubCell"/>
</dbReference>
<dbReference type="Proteomes" id="UP000298138">
    <property type="component" value="Unassembled WGS sequence"/>
</dbReference>
<evidence type="ECO:0000256" key="6">
    <source>
        <dbReference type="ARBA" id="ARBA00022454"/>
    </source>
</evidence>
<keyword evidence="16" id="KW-1185">Reference proteome</keyword>
<protein>
    <recommendedName>
        <fullName evidence="5">EKC/KEOPS complex subunit GON7</fullName>
    </recommendedName>
</protein>
<keyword evidence="8" id="KW-0779">Telomere</keyword>
<evidence type="ECO:0000256" key="7">
    <source>
        <dbReference type="ARBA" id="ARBA00022694"/>
    </source>
</evidence>
<feature type="region of interest" description="Disordered" evidence="14">
    <location>
        <begin position="91"/>
        <end position="123"/>
    </location>
</feature>
<dbReference type="PROSITE" id="PS51257">
    <property type="entry name" value="PROKAR_LIPOPROTEIN"/>
    <property type="match status" value="1"/>
</dbReference>
<dbReference type="STRING" id="341454.A0A4S2N673"/>
<organism evidence="15 16">
    <name type="scientific">Ascodesmis nigricans</name>
    <dbReference type="NCBI Taxonomy" id="341454"/>
    <lineage>
        <taxon>Eukaryota</taxon>
        <taxon>Fungi</taxon>
        <taxon>Dikarya</taxon>
        <taxon>Ascomycota</taxon>
        <taxon>Pezizomycotina</taxon>
        <taxon>Pezizomycetes</taxon>
        <taxon>Pezizales</taxon>
        <taxon>Ascodesmidaceae</taxon>
        <taxon>Ascodesmis</taxon>
    </lineage>
</organism>
<evidence type="ECO:0000256" key="11">
    <source>
        <dbReference type="ARBA" id="ARBA00023163"/>
    </source>
</evidence>
<evidence type="ECO:0000256" key="2">
    <source>
        <dbReference type="ARBA" id="ARBA00004574"/>
    </source>
</evidence>
<comment type="subcellular location">
    <subcellularLocation>
        <location evidence="2">Chromosome</location>
        <location evidence="2">Telomere</location>
    </subcellularLocation>
    <subcellularLocation>
        <location evidence="1">Nucleus</location>
    </subcellularLocation>
</comment>
<feature type="compositionally biased region" description="Acidic residues" evidence="14">
    <location>
        <begin position="107"/>
        <end position="123"/>
    </location>
</feature>
<reference evidence="15 16" key="1">
    <citation type="submission" date="2019-04" db="EMBL/GenBank/DDBJ databases">
        <title>Comparative genomics and transcriptomics to analyze fruiting body development in filamentous ascomycetes.</title>
        <authorList>
            <consortium name="DOE Joint Genome Institute"/>
            <person name="Lutkenhaus R."/>
            <person name="Traeger S."/>
            <person name="Breuer J."/>
            <person name="Kuo A."/>
            <person name="Lipzen A."/>
            <person name="Pangilinan J."/>
            <person name="Dilworth D."/>
            <person name="Sandor L."/>
            <person name="Poggeler S."/>
            <person name="Barry K."/>
            <person name="Grigoriev I.V."/>
            <person name="Nowrousian M."/>
        </authorList>
    </citation>
    <scope>NUCLEOTIDE SEQUENCE [LARGE SCALE GENOMIC DNA]</scope>
    <source>
        <strain evidence="15 16">CBS 389.68</strain>
    </source>
</reference>